<feature type="signal peptide" evidence="6">
    <location>
        <begin position="1"/>
        <end position="18"/>
    </location>
</feature>
<evidence type="ECO:0000256" key="4">
    <source>
        <dbReference type="ARBA" id="ARBA00022801"/>
    </source>
</evidence>
<evidence type="ECO:0000256" key="5">
    <source>
        <dbReference type="ARBA" id="ARBA00022825"/>
    </source>
</evidence>
<feature type="chain" id="PRO_5044959219" description="Serine protease" evidence="6">
    <location>
        <begin position="19"/>
        <end position="291"/>
    </location>
</feature>
<dbReference type="Proteomes" id="UP000322887">
    <property type="component" value="Chromosome"/>
</dbReference>
<keyword evidence="5 6" id="KW-0720">Serine protease</keyword>
<evidence type="ECO:0000313" key="7">
    <source>
        <dbReference type="EMBL" id="QEG19997.1"/>
    </source>
</evidence>
<evidence type="ECO:0000256" key="1">
    <source>
        <dbReference type="ARBA" id="ARBA00008764"/>
    </source>
</evidence>
<protein>
    <recommendedName>
        <fullName evidence="6">Serine protease</fullName>
        <ecNumber evidence="6">3.4.21.-</ecNumber>
    </recommendedName>
</protein>
<evidence type="ECO:0000313" key="8">
    <source>
        <dbReference type="Proteomes" id="UP000322887"/>
    </source>
</evidence>
<accession>A0ABX5YWN1</accession>
<dbReference type="PRINTS" id="PR00839">
    <property type="entry name" value="V8PROTEASE"/>
</dbReference>
<keyword evidence="8" id="KW-1185">Reference proteome</keyword>
<keyword evidence="4 6" id="KW-0378">Hydrolase</keyword>
<dbReference type="InterPro" id="IPR008256">
    <property type="entry name" value="Peptidase_S1B"/>
</dbReference>
<comment type="similarity">
    <text evidence="1 6">Belongs to the peptidase S1B family.</text>
</comment>
<evidence type="ECO:0000256" key="6">
    <source>
        <dbReference type="RuleBase" id="RU004296"/>
    </source>
</evidence>
<dbReference type="EC" id="3.4.21.-" evidence="6"/>
<dbReference type="Gene3D" id="2.40.10.10">
    <property type="entry name" value="Trypsin-like serine proteases"/>
    <property type="match status" value="2"/>
</dbReference>
<name>A0ABX5YWN1_9PLAN</name>
<dbReference type="RefSeq" id="WP_081459414.1">
    <property type="nucleotide sequence ID" value="NZ_CP042910.1"/>
</dbReference>
<dbReference type="Pfam" id="PF13365">
    <property type="entry name" value="Trypsin_2"/>
    <property type="match status" value="1"/>
</dbReference>
<keyword evidence="3 6" id="KW-0732">Signal</keyword>
<gene>
    <name evidence="7" type="ORF">GmarT_59060</name>
</gene>
<dbReference type="GeneID" id="98650316"/>
<organism evidence="7 8">
    <name type="scientific">Gimesia maris</name>
    <dbReference type="NCBI Taxonomy" id="122"/>
    <lineage>
        <taxon>Bacteria</taxon>
        <taxon>Pseudomonadati</taxon>
        <taxon>Planctomycetota</taxon>
        <taxon>Planctomycetia</taxon>
        <taxon>Planctomycetales</taxon>
        <taxon>Planctomycetaceae</taxon>
        <taxon>Gimesia</taxon>
    </lineage>
</organism>
<keyword evidence="2 6" id="KW-0645">Protease</keyword>
<dbReference type="SUPFAM" id="SSF50494">
    <property type="entry name" value="Trypsin-like serine proteases"/>
    <property type="match status" value="1"/>
</dbReference>
<sequence length="291" mass="31304">MRAITILFVLMITSVVQADVMAVLTKEKSCNQNSCTLIDGRATCVYVGTREGRAIYLTAAHVTRNTLSVSIAFNGKWNRARVVLEHIPAGSMEDVSVLETSVIPSSKPSCIAESVPKVGERARAVGYPRGSSRAVVRDGNIIEVGGVRRFSATSIVGDSGGPVFNSEGQLIGIVKGNDMTPGIGQPSVYTGLPVIETCFRRAYGFVPRCSMPRKVVVNPVQTETVVVENNTDLTALQGEVSKLRAEIDKLNKTQIPVWIVGSDGEPVAKQTYPLGDPIKLRFKAVKQSEAE</sequence>
<reference evidence="7 8" key="1">
    <citation type="submission" date="2019-08" db="EMBL/GenBank/DDBJ databases">
        <title>Deep-cultivation of Planctomycetes and their phenomic and genomic characterization uncovers novel biology.</title>
        <authorList>
            <person name="Wiegand S."/>
            <person name="Jogler M."/>
            <person name="Boedeker C."/>
            <person name="Pinto D."/>
            <person name="Vollmers J."/>
            <person name="Rivas-Marin E."/>
            <person name="Kohn T."/>
            <person name="Peeters S.H."/>
            <person name="Heuer A."/>
            <person name="Rast P."/>
            <person name="Oberbeckmann S."/>
            <person name="Bunk B."/>
            <person name="Jeske O."/>
            <person name="Meyerdierks A."/>
            <person name="Storesund J.E."/>
            <person name="Kallscheuer N."/>
            <person name="Luecker S."/>
            <person name="Lage O.M."/>
            <person name="Pohl T."/>
            <person name="Merkel B.J."/>
            <person name="Hornburger P."/>
            <person name="Mueller R.-W."/>
            <person name="Bruemmer F."/>
            <person name="Labrenz M."/>
            <person name="Spormann A.M."/>
            <person name="Op den Camp H."/>
            <person name="Overmann J."/>
            <person name="Amann R."/>
            <person name="Jetten M.S.M."/>
            <person name="Mascher T."/>
            <person name="Medema M.H."/>
            <person name="Devos D.P."/>
            <person name="Kaster A.-K."/>
            <person name="Ovreas L."/>
            <person name="Rohde M."/>
            <person name="Galperin M.Y."/>
            <person name="Jogler C."/>
        </authorList>
    </citation>
    <scope>NUCLEOTIDE SEQUENCE [LARGE SCALE GENOMIC DNA]</scope>
    <source>
        <strain evidence="7 8">DSM 8797</strain>
    </source>
</reference>
<evidence type="ECO:0000256" key="2">
    <source>
        <dbReference type="ARBA" id="ARBA00022670"/>
    </source>
</evidence>
<dbReference type="InterPro" id="IPR009003">
    <property type="entry name" value="Peptidase_S1_PA"/>
</dbReference>
<dbReference type="EMBL" id="CP042910">
    <property type="protein sequence ID" value="QEG19997.1"/>
    <property type="molecule type" value="Genomic_DNA"/>
</dbReference>
<proteinExistence type="inferred from homology"/>
<evidence type="ECO:0000256" key="3">
    <source>
        <dbReference type="ARBA" id="ARBA00022729"/>
    </source>
</evidence>
<dbReference type="InterPro" id="IPR043504">
    <property type="entry name" value="Peptidase_S1_PA_chymotrypsin"/>
</dbReference>